<organism evidence="1">
    <name type="scientific">Anguilla anguilla</name>
    <name type="common">European freshwater eel</name>
    <name type="synonym">Muraena anguilla</name>
    <dbReference type="NCBI Taxonomy" id="7936"/>
    <lineage>
        <taxon>Eukaryota</taxon>
        <taxon>Metazoa</taxon>
        <taxon>Chordata</taxon>
        <taxon>Craniata</taxon>
        <taxon>Vertebrata</taxon>
        <taxon>Euteleostomi</taxon>
        <taxon>Actinopterygii</taxon>
        <taxon>Neopterygii</taxon>
        <taxon>Teleostei</taxon>
        <taxon>Anguilliformes</taxon>
        <taxon>Anguillidae</taxon>
        <taxon>Anguilla</taxon>
    </lineage>
</organism>
<sequence length="14" mass="1717">MAERQKFHPFIKGQ</sequence>
<dbReference type="EMBL" id="GBXM01054048">
    <property type="protein sequence ID" value="JAH54529.1"/>
    <property type="molecule type" value="Transcribed_RNA"/>
</dbReference>
<reference evidence="1" key="1">
    <citation type="submission" date="2014-11" db="EMBL/GenBank/DDBJ databases">
        <authorList>
            <person name="Amaro Gonzalez C."/>
        </authorList>
    </citation>
    <scope>NUCLEOTIDE SEQUENCE</scope>
</reference>
<evidence type="ECO:0000313" key="1">
    <source>
        <dbReference type="EMBL" id="JAH54529.1"/>
    </source>
</evidence>
<protein>
    <submittedName>
        <fullName evidence="1">Uncharacterized protein</fullName>
    </submittedName>
</protein>
<proteinExistence type="predicted"/>
<accession>A0A0E9TLG9</accession>
<reference evidence="1" key="2">
    <citation type="journal article" date="2015" name="Fish Shellfish Immunol.">
        <title>Early steps in the European eel (Anguilla anguilla)-Vibrio vulnificus interaction in the gills: Role of the RtxA13 toxin.</title>
        <authorList>
            <person name="Callol A."/>
            <person name="Pajuelo D."/>
            <person name="Ebbesson L."/>
            <person name="Teles M."/>
            <person name="MacKenzie S."/>
            <person name="Amaro C."/>
        </authorList>
    </citation>
    <scope>NUCLEOTIDE SEQUENCE</scope>
</reference>
<name>A0A0E9TLG9_ANGAN</name>